<evidence type="ECO:0000259" key="7">
    <source>
        <dbReference type="Pfam" id="PF21981"/>
    </source>
</evidence>
<feature type="domain" description="RecX third three-helical" evidence="7">
    <location>
        <begin position="117"/>
        <end position="160"/>
    </location>
</feature>
<dbReference type="RefSeq" id="WP_147913778.1">
    <property type="nucleotide sequence ID" value="NZ_JBHUEJ010000027.1"/>
</dbReference>
<evidence type="ECO:0000313" key="9">
    <source>
        <dbReference type="Proteomes" id="UP001597304"/>
    </source>
</evidence>
<evidence type="ECO:0000256" key="1">
    <source>
        <dbReference type="ARBA" id="ARBA00004496"/>
    </source>
</evidence>
<dbReference type="PANTHER" id="PTHR33602:SF1">
    <property type="entry name" value="REGULATORY PROTEIN RECX FAMILY PROTEIN"/>
    <property type="match status" value="1"/>
</dbReference>
<gene>
    <name evidence="5 8" type="primary">recX</name>
    <name evidence="8" type="ORF">ACFSF0_12450</name>
</gene>
<dbReference type="EMBL" id="JBHUEJ010000027">
    <property type="protein sequence ID" value="MFD1711423.1"/>
    <property type="molecule type" value="Genomic_DNA"/>
</dbReference>
<dbReference type="Gene3D" id="1.10.10.10">
    <property type="entry name" value="Winged helix-like DNA-binding domain superfamily/Winged helix DNA-binding domain"/>
    <property type="match status" value="3"/>
</dbReference>
<comment type="similarity">
    <text evidence="2 5">Belongs to the RecX family.</text>
</comment>
<sequence>MASSPASDAAKRPGAARSLSLKGRALRYLSAREHSRAELQTKLARYAAEAGEDAQAVARVLDELTAKGFISEARVAESVVHRRAGRLGNARVLQELRAKGLPDDIVQGAAEQLRATEDERAYAVWARKFGRPPADLAERARQMRFLAGRGFSGASVARVMRTATRGADERSDPFAADLE</sequence>
<protein>
    <recommendedName>
        <fullName evidence="3 5">Regulatory protein RecX</fullName>
    </recommendedName>
</protein>
<feature type="domain" description="RecX second three-helical" evidence="6">
    <location>
        <begin position="71"/>
        <end position="108"/>
    </location>
</feature>
<comment type="function">
    <text evidence="5">Modulates RecA activity.</text>
</comment>
<comment type="subcellular location">
    <subcellularLocation>
        <location evidence="1 5">Cytoplasm</location>
    </subcellularLocation>
</comment>
<evidence type="ECO:0000256" key="5">
    <source>
        <dbReference type="HAMAP-Rule" id="MF_01114"/>
    </source>
</evidence>
<dbReference type="Pfam" id="PF02631">
    <property type="entry name" value="RecX_HTH2"/>
    <property type="match status" value="1"/>
</dbReference>
<comment type="caution">
    <text evidence="8">The sequence shown here is derived from an EMBL/GenBank/DDBJ whole genome shotgun (WGS) entry which is preliminary data.</text>
</comment>
<dbReference type="NCBIfam" id="NF001055">
    <property type="entry name" value="PRK00117.2-5"/>
    <property type="match status" value="1"/>
</dbReference>
<keyword evidence="9" id="KW-1185">Reference proteome</keyword>
<dbReference type="Proteomes" id="UP001597304">
    <property type="component" value="Unassembled WGS sequence"/>
</dbReference>
<evidence type="ECO:0000313" key="8">
    <source>
        <dbReference type="EMBL" id="MFD1711423.1"/>
    </source>
</evidence>
<organism evidence="8 9">
    <name type="scientific">Ottowia flava</name>
    <dbReference type="NCBI Taxonomy" id="2675430"/>
    <lineage>
        <taxon>Bacteria</taxon>
        <taxon>Pseudomonadati</taxon>
        <taxon>Pseudomonadota</taxon>
        <taxon>Betaproteobacteria</taxon>
        <taxon>Burkholderiales</taxon>
        <taxon>Comamonadaceae</taxon>
        <taxon>Ottowia</taxon>
    </lineage>
</organism>
<evidence type="ECO:0000256" key="2">
    <source>
        <dbReference type="ARBA" id="ARBA00009695"/>
    </source>
</evidence>
<dbReference type="InterPro" id="IPR053924">
    <property type="entry name" value="RecX_HTH_2nd"/>
</dbReference>
<dbReference type="InterPro" id="IPR053925">
    <property type="entry name" value="RecX_HTH_3rd"/>
</dbReference>
<dbReference type="Pfam" id="PF21981">
    <property type="entry name" value="RecX_HTH3"/>
    <property type="match status" value="1"/>
</dbReference>
<dbReference type="InterPro" id="IPR036388">
    <property type="entry name" value="WH-like_DNA-bd_sf"/>
</dbReference>
<dbReference type="PANTHER" id="PTHR33602">
    <property type="entry name" value="REGULATORY PROTEIN RECX FAMILY PROTEIN"/>
    <property type="match status" value="1"/>
</dbReference>
<name>A0ABW4KV93_9BURK</name>
<evidence type="ECO:0000256" key="3">
    <source>
        <dbReference type="ARBA" id="ARBA00018111"/>
    </source>
</evidence>
<evidence type="ECO:0000259" key="6">
    <source>
        <dbReference type="Pfam" id="PF02631"/>
    </source>
</evidence>
<accession>A0ABW4KV93</accession>
<dbReference type="HAMAP" id="MF_01114">
    <property type="entry name" value="RecX"/>
    <property type="match status" value="1"/>
</dbReference>
<reference evidence="9" key="1">
    <citation type="journal article" date="2019" name="Int. J. Syst. Evol. Microbiol.">
        <title>The Global Catalogue of Microorganisms (GCM) 10K type strain sequencing project: providing services to taxonomists for standard genome sequencing and annotation.</title>
        <authorList>
            <consortium name="The Broad Institute Genomics Platform"/>
            <consortium name="The Broad Institute Genome Sequencing Center for Infectious Disease"/>
            <person name="Wu L."/>
            <person name="Ma J."/>
        </authorList>
    </citation>
    <scope>NUCLEOTIDE SEQUENCE [LARGE SCALE GENOMIC DNA]</scope>
    <source>
        <strain evidence="9">LMG 29247</strain>
    </source>
</reference>
<keyword evidence="4 5" id="KW-0963">Cytoplasm</keyword>
<proteinExistence type="inferred from homology"/>
<evidence type="ECO:0000256" key="4">
    <source>
        <dbReference type="ARBA" id="ARBA00022490"/>
    </source>
</evidence>
<dbReference type="InterPro" id="IPR003783">
    <property type="entry name" value="Regulatory_RecX"/>
</dbReference>